<accession>A0AAU7B201</accession>
<dbReference type="EC" id="4.2.99.20" evidence="2"/>
<name>A0AAU7B201_9ACTN</name>
<gene>
    <name evidence="2" type="primary">menH_3</name>
    <name evidence="2" type="ORF">DSM112329_04515</name>
</gene>
<dbReference type="Pfam" id="PF12697">
    <property type="entry name" value="Abhydrolase_6"/>
    <property type="match status" value="1"/>
</dbReference>
<evidence type="ECO:0000259" key="1">
    <source>
        <dbReference type="Pfam" id="PF12697"/>
    </source>
</evidence>
<dbReference type="EMBL" id="CP114014">
    <property type="protein sequence ID" value="XAY07627.1"/>
    <property type="molecule type" value="Genomic_DNA"/>
</dbReference>
<organism evidence="2">
    <name type="scientific">Paraconexibacter sp. AEG42_29</name>
    <dbReference type="NCBI Taxonomy" id="2997339"/>
    <lineage>
        <taxon>Bacteria</taxon>
        <taxon>Bacillati</taxon>
        <taxon>Actinomycetota</taxon>
        <taxon>Thermoleophilia</taxon>
        <taxon>Solirubrobacterales</taxon>
        <taxon>Paraconexibacteraceae</taxon>
        <taxon>Paraconexibacter</taxon>
    </lineage>
</organism>
<dbReference type="PANTHER" id="PTHR46438:SF11">
    <property type="entry name" value="LIPASE-RELATED"/>
    <property type="match status" value="1"/>
</dbReference>
<dbReference type="KEGG" id="parq:DSM112329_04515"/>
<sequence>MTVSDEALGDLTGFRGGSGEPLVLLHGFMGTWRVWRPLLDDLTAQHTVFAPTLPGHHGAAALDPGFVGSIDGMLDVLEAQLDNEGIERAHIVGNSLGGWLSLELGRRGRALSVTALSPAGGWNRPRDRDRVIRLMKTARLANARGGRFLTPKRLQSPRVRKLALWSVAVHGDRVPPQDVAAMLEESLGCAVFDSFLTWVGGRESFPAAAQADYPIRVAWSEKDRTIPFKKYGRPLLASVPGADLVTLPDVGHVPMFDDPALVTKTILEVTQRAE</sequence>
<dbReference type="Gene3D" id="3.40.50.1820">
    <property type="entry name" value="alpha/beta hydrolase"/>
    <property type="match status" value="1"/>
</dbReference>
<dbReference type="RefSeq" id="WP_354698817.1">
    <property type="nucleotide sequence ID" value="NZ_CP114014.1"/>
</dbReference>
<evidence type="ECO:0000313" key="2">
    <source>
        <dbReference type="EMBL" id="XAY07627.1"/>
    </source>
</evidence>
<dbReference type="SUPFAM" id="SSF53474">
    <property type="entry name" value="alpha/beta-Hydrolases"/>
    <property type="match status" value="1"/>
</dbReference>
<dbReference type="AlphaFoldDB" id="A0AAU7B201"/>
<dbReference type="PRINTS" id="PR00111">
    <property type="entry name" value="ABHYDROLASE"/>
</dbReference>
<dbReference type="InterPro" id="IPR029058">
    <property type="entry name" value="AB_hydrolase_fold"/>
</dbReference>
<dbReference type="InterPro" id="IPR000073">
    <property type="entry name" value="AB_hydrolase_1"/>
</dbReference>
<dbReference type="GO" id="GO:0070205">
    <property type="term" value="F:2-succinyl-6-hydroxy-2,4-cyclohexadiene-1-carboxylate synthase activity"/>
    <property type="evidence" value="ECO:0007669"/>
    <property type="project" value="UniProtKB-EC"/>
</dbReference>
<proteinExistence type="predicted"/>
<dbReference type="PANTHER" id="PTHR46438">
    <property type="entry name" value="ALPHA/BETA-HYDROLASES SUPERFAMILY PROTEIN"/>
    <property type="match status" value="1"/>
</dbReference>
<reference evidence="2" key="1">
    <citation type="submission" date="2022-12" db="EMBL/GenBank/DDBJ databases">
        <title>Paraconexibacter alkalitolerans sp. nov. and Baekduia alba sp. nov., isolated from soil and emended description of the genera Paraconexibacter (Chun et al., 2020) and Baekduia (An et al., 2020).</title>
        <authorList>
            <person name="Vieira S."/>
            <person name="Huber K.J."/>
            <person name="Geppert A."/>
            <person name="Wolf J."/>
            <person name="Neumann-Schaal M."/>
            <person name="Muesken M."/>
            <person name="Overmann J."/>
        </authorList>
    </citation>
    <scope>NUCLEOTIDE SEQUENCE</scope>
    <source>
        <strain evidence="2">AEG42_29</strain>
    </source>
</reference>
<protein>
    <submittedName>
        <fullName evidence="2">2-succinyl-6-hydroxy-2, 4-cyclohexadiene-1-carboxylate synthase</fullName>
        <ecNumber evidence="2">4.2.99.20</ecNumber>
    </submittedName>
</protein>
<keyword evidence="2" id="KW-0456">Lyase</keyword>
<feature type="domain" description="AB hydrolase-1" evidence="1">
    <location>
        <begin position="22"/>
        <end position="262"/>
    </location>
</feature>